<reference evidence="2" key="2">
    <citation type="submission" date="2015-04" db="EMBL/GenBank/DDBJ databases">
        <title>A butyrogenic pathway from the amino acid lysine in a human gut commensal.</title>
        <authorList>
            <person name="de Vos W.M."/>
            <person name="Bui N.T.P."/>
            <person name="Plugge C.M."/>
            <person name="Ritari J."/>
        </authorList>
    </citation>
    <scope>NUCLEOTIDE SEQUENCE [LARGE SCALE GENOMIC DNA]</scope>
    <source>
        <strain evidence="2">AF211</strain>
    </source>
</reference>
<dbReference type="SUPFAM" id="SSF46785">
    <property type="entry name" value="Winged helix' DNA-binding domain"/>
    <property type="match status" value="1"/>
</dbReference>
<evidence type="ECO:0000313" key="2">
    <source>
        <dbReference type="Proteomes" id="UP000064844"/>
    </source>
</evidence>
<dbReference type="Pfam" id="PF12840">
    <property type="entry name" value="HTH_20"/>
    <property type="match status" value="1"/>
</dbReference>
<dbReference type="RefSeq" id="WP_058117610.1">
    <property type="nucleotide sequence ID" value="NZ_CP011307.1"/>
</dbReference>
<dbReference type="InterPro" id="IPR011991">
    <property type="entry name" value="ArsR-like_HTH"/>
</dbReference>
<dbReference type="Gene3D" id="1.10.10.10">
    <property type="entry name" value="Winged helix-like DNA-binding domain superfamily/Winged helix DNA-binding domain"/>
    <property type="match status" value="1"/>
</dbReference>
<organism evidence="1 2">
    <name type="scientific">Intestinimonas butyriciproducens</name>
    <dbReference type="NCBI Taxonomy" id="1297617"/>
    <lineage>
        <taxon>Bacteria</taxon>
        <taxon>Bacillati</taxon>
        <taxon>Bacillota</taxon>
        <taxon>Clostridia</taxon>
        <taxon>Eubacteriales</taxon>
        <taxon>Intestinimonas</taxon>
    </lineage>
</organism>
<dbReference type="EMBL" id="CP011307">
    <property type="protein sequence ID" value="ALP93868.1"/>
    <property type="molecule type" value="Genomic_DNA"/>
</dbReference>
<proteinExistence type="predicted"/>
<keyword evidence="2" id="KW-1185">Reference proteome</keyword>
<gene>
    <name evidence="1" type="ORF">IB211_01475c</name>
</gene>
<sequence>MNHPVIELNTMQELKVYMSPVRQQLLRILELSGRPMMPKSLSLRLGVSPSSVQHHLKQLLPLGVVKVDHQERINGIVATYYACTGATVCIGATRADLRNDREALAFQVVQTAVQGYFETMHRLGPTMPEEGGDAMAGVLHLTEADWLAFRTQVKAFFDAHSLPGPDTSPWEFALLAYDASESSEVSP</sequence>
<dbReference type="CDD" id="cd00090">
    <property type="entry name" value="HTH_ARSR"/>
    <property type="match status" value="1"/>
</dbReference>
<protein>
    <submittedName>
        <fullName evidence="1">Uncharacterized protein</fullName>
    </submittedName>
</protein>
<accession>A0A0S2W3F1</accession>
<dbReference type="eggNOG" id="COG2345">
    <property type="taxonomic scope" value="Bacteria"/>
</dbReference>
<evidence type="ECO:0000313" key="1">
    <source>
        <dbReference type="EMBL" id="ALP93868.1"/>
    </source>
</evidence>
<name>A0A0S2W3F1_9FIRM</name>
<dbReference type="STRING" id="1297617.IB211_01475c"/>
<dbReference type="InterPro" id="IPR036388">
    <property type="entry name" value="WH-like_DNA-bd_sf"/>
</dbReference>
<dbReference type="Proteomes" id="UP000064844">
    <property type="component" value="Chromosome"/>
</dbReference>
<dbReference type="KEGG" id="ibu:IB211_01475c"/>
<dbReference type="InterPro" id="IPR036390">
    <property type="entry name" value="WH_DNA-bd_sf"/>
</dbReference>
<reference evidence="1 2" key="1">
    <citation type="journal article" date="2015" name="Nat. Commun.">
        <title>Production of butyrate from lysine and the Amadori product fructoselysine by a human gut commensal.</title>
        <authorList>
            <person name="Bui T.P."/>
            <person name="Ritari J."/>
            <person name="Boeren S."/>
            <person name="de Waard P."/>
            <person name="Plugge C.M."/>
            <person name="de Vos W.M."/>
        </authorList>
    </citation>
    <scope>NUCLEOTIDE SEQUENCE [LARGE SCALE GENOMIC DNA]</scope>
    <source>
        <strain evidence="1 2">AF211</strain>
    </source>
</reference>
<dbReference type="AlphaFoldDB" id="A0A0S2W3F1"/>